<evidence type="ECO:0000313" key="10">
    <source>
        <dbReference type="Proteomes" id="UP000604117"/>
    </source>
</evidence>
<feature type="transmembrane region" description="Helical" evidence="7">
    <location>
        <begin position="210"/>
        <end position="230"/>
    </location>
</feature>
<keyword evidence="5 7" id="KW-1133">Transmembrane helix</keyword>
<sequence>MSTQTSAPAITSSAGTEARAPGRLALLIIVAAQLMLVVDGTVMNVALPHIQEGLGFSTAGLSWVINAYTLTFGGLLLLGGRAGDILGRRRLFVAGIALFTIASLVGGLAPNATWLLVARVAQGVGAAMAGPNTIALISTTFTEPRQRIRALALLSAMASAGFAIGLILGGVLTDVLSWRWVLFINVPFGLAAVLLAPRHVREPERHQGRLEWPGAATATLGIGALTYGFIHASSHGWTAGQTLTALGLGVVLLVSFLAVQMRSAQPLVPLSLFKDRNRAVGYVGFLLAPAAMMSAFYFLTQYVQIVLHFGPLATGLAFLPMAGSIFAVSRLVPRVLHRIGPRPLALTGAPLMIAGLAWLTQLTTTSSYAGSLLGPMFLLGLGGGLIFVPLTPVIMGSVAPRDAGVAGGVLQTMQQVGATLGLAVLIAVFGAAVGPEGAAGATDPVSFVHGMNVANIVSVVIAAGLLVVALSFRSVRRPVAQREPEVVVEAA</sequence>
<proteinExistence type="predicted"/>
<feature type="transmembrane region" description="Helical" evidence="7">
    <location>
        <begin position="59"/>
        <end position="79"/>
    </location>
</feature>
<feature type="transmembrane region" description="Helical" evidence="7">
    <location>
        <begin position="344"/>
        <end position="360"/>
    </location>
</feature>
<dbReference type="PROSITE" id="PS50850">
    <property type="entry name" value="MFS"/>
    <property type="match status" value="1"/>
</dbReference>
<dbReference type="PANTHER" id="PTHR42718">
    <property type="entry name" value="MAJOR FACILITATOR SUPERFAMILY MULTIDRUG TRANSPORTER MFSC"/>
    <property type="match status" value="1"/>
</dbReference>
<dbReference type="RefSeq" id="WP_203714933.1">
    <property type="nucleotide sequence ID" value="NZ_BONE01000030.1"/>
</dbReference>
<feature type="transmembrane region" description="Helical" evidence="7">
    <location>
        <begin position="150"/>
        <end position="172"/>
    </location>
</feature>
<evidence type="ECO:0000256" key="4">
    <source>
        <dbReference type="ARBA" id="ARBA00022692"/>
    </source>
</evidence>
<evidence type="ECO:0000256" key="3">
    <source>
        <dbReference type="ARBA" id="ARBA00022475"/>
    </source>
</evidence>
<feature type="transmembrane region" description="Helical" evidence="7">
    <location>
        <begin position="305"/>
        <end position="332"/>
    </location>
</feature>
<evidence type="ECO:0000256" key="1">
    <source>
        <dbReference type="ARBA" id="ARBA00004651"/>
    </source>
</evidence>
<accession>A0ABQ4CSX6</accession>
<dbReference type="InterPro" id="IPR036259">
    <property type="entry name" value="MFS_trans_sf"/>
</dbReference>
<evidence type="ECO:0000256" key="2">
    <source>
        <dbReference type="ARBA" id="ARBA00022448"/>
    </source>
</evidence>
<dbReference type="InterPro" id="IPR020846">
    <property type="entry name" value="MFS_dom"/>
</dbReference>
<feature type="transmembrane region" description="Helical" evidence="7">
    <location>
        <begin position="372"/>
        <end position="395"/>
    </location>
</feature>
<comment type="caution">
    <text evidence="9">The sequence shown here is derived from an EMBL/GenBank/DDBJ whole genome shotgun (WGS) entry which is preliminary data.</text>
</comment>
<evidence type="ECO:0000256" key="6">
    <source>
        <dbReference type="ARBA" id="ARBA00023136"/>
    </source>
</evidence>
<protein>
    <submittedName>
        <fullName evidence="9">MFS transporter</fullName>
    </submittedName>
</protein>
<dbReference type="Gene3D" id="1.20.1250.20">
    <property type="entry name" value="MFS general substrate transporter like domains"/>
    <property type="match status" value="1"/>
</dbReference>
<evidence type="ECO:0000256" key="5">
    <source>
        <dbReference type="ARBA" id="ARBA00022989"/>
    </source>
</evidence>
<dbReference type="CDD" id="cd17321">
    <property type="entry name" value="MFS_MMR_MDR_like"/>
    <property type="match status" value="1"/>
</dbReference>
<feature type="transmembrane region" description="Helical" evidence="7">
    <location>
        <begin position="242"/>
        <end position="259"/>
    </location>
</feature>
<feature type="transmembrane region" description="Helical" evidence="7">
    <location>
        <begin position="279"/>
        <end position="299"/>
    </location>
</feature>
<reference evidence="9 10" key="1">
    <citation type="submission" date="2021-01" db="EMBL/GenBank/DDBJ databases">
        <title>Whole genome shotgun sequence of Asanoa siamensis NBRC 107932.</title>
        <authorList>
            <person name="Komaki H."/>
            <person name="Tamura T."/>
        </authorList>
    </citation>
    <scope>NUCLEOTIDE SEQUENCE [LARGE SCALE GENOMIC DNA]</scope>
    <source>
        <strain evidence="9 10">NBRC 107932</strain>
    </source>
</reference>
<keyword evidence="3" id="KW-1003">Cell membrane</keyword>
<name>A0ABQ4CSX6_9ACTN</name>
<evidence type="ECO:0000256" key="7">
    <source>
        <dbReference type="SAM" id="Phobius"/>
    </source>
</evidence>
<feature type="transmembrane region" description="Helical" evidence="7">
    <location>
        <begin position="116"/>
        <end position="138"/>
    </location>
</feature>
<evidence type="ECO:0000313" key="9">
    <source>
        <dbReference type="EMBL" id="GIF74401.1"/>
    </source>
</evidence>
<dbReference type="PANTHER" id="PTHR42718:SF46">
    <property type="entry name" value="BLR6921 PROTEIN"/>
    <property type="match status" value="1"/>
</dbReference>
<comment type="subcellular location">
    <subcellularLocation>
        <location evidence="1">Cell membrane</location>
        <topology evidence="1">Multi-pass membrane protein</topology>
    </subcellularLocation>
</comment>
<dbReference type="EMBL" id="BONE01000030">
    <property type="protein sequence ID" value="GIF74401.1"/>
    <property type="molecule type" value="Genomic_DNA"/>
</dbReference>
<feature type="transmembrane region" description="Helical" evidence="7">
    <location>
        <begin position="178"/>
        <end position="198"/>
    </location>
</feature>
<dbReference type="SUPFAM" id="SSF103473">
    <property type="entry name" value="MFS general substrate transporter"/>
    <property type="match status" value="1"/>
</dbReference>
<dbReference type="Proteomes" id="UP000604117">
    <property type="component" value="Unassembled WGS sequence"/>
</dbReference>
<dbReference type="Gene3D" id="1.20.1720.10">
    <property type="entry name" value="Multidrug resistance protein D"/>
    <property type="match status" value="1"/>
</dbReference>
<feature type="transmembrane region" description="Helical" evidence="7">
    <location>
        <begin position="24"/>
        <end position="47"/>
    </location>
</feature>
<keyword evidence="2" id="KW-0813">Transport</keyword>
<keyword evidence="4 7" id="KW-0812">Transmembrane</keyword>
<evidence type="ECO:0000259" key="8">
    <source>
        <dbReference type="PROSITE" id="PS50850"/>
    </source>
</evidence>
<keyword evidence="6 7" id="KW-0472">Membrane</keyword>
<organism evidence="9 10">
    <name type="scientific">Asanoa siamensis</name>
    <dbReference type="NCBI Taxonomy" id="926357"/>
    <lineage>
        <taxon>Bacteria</taxon>
        <taxon>Bacillati</taxon>
        <taxon>Actinomycetota</taxon>
        <taxon>Actinomycetes</taxon>
        <taxon>Micromonosporales</taxon>
        <taxon>Micromonosporaceae</taxon>
        <taxon>Asanoa</taxon>
    </lineage>
</organism>
<gene>
    <name evidence="9" type="ORF">Asi02nite_39190</name>
</gene>
<dbReference type="Pfam" id="PF07690">
    <property type="entry name" value="MFS_1"/>
    <property type="match status" value="1"/>
</dbReference>
<feature type="transmembrane region" description="Helical" evidence="7">
    <location>
        <begin position="91"/>
        <end position="110"/>
    </location>
</feature>
<keyword evidence="10" id="KW-1185">Reference proteome</keyword>
<feature type="transmembrane region" description="Helical" evidence="7">
    <location>
        <begin position="453"/>
        <end position="472"/>
    </location>
</feature>
<feature type="domain" description="Major facilitator superfamily (MFS) profile" evidence="8">
    <location>
        <begin position="25"/>
        <end position="476"/>
    </location>
</feature>
<dbReference type="InterPro" id="IPR011701">
    <property type="entry name" value="MFS"/>
</dbReference>
<feature type="transmembrane region" description="Helical" evidence="7">
    <location>
        <begin position="416"/>
        <end position="433"/>
    </location>
</feature>